<sequence length="148" mass="15913">MRWSQATGMPLPPAADTAGHLVSWAKLAPRTIQSGGKNTSGPTGHGNPWLKGMIGEAAMAAARTDTFLGASYRRLVKHRGHKKAIVAVARSLLVIVWHIINDPAARFEDLGADHHQRLVNPARKTQALVRQLQALGHQVTLAPVETAT</sequence>
<keyword evidence="3" id="KW-1185">Reference proteome</keyword>
<proteinExistence type="predicted"/>
<dbReference type="GO" id="GO:0003677">
    <property type="term" value="F:DNA binding"/>
    <property type="evidence" value="ECO:0007669"/>
    <property type="project" value="InterPro"/>
</dbReference>
<dbReference type="Proteomes" id="UP000305778">
    <property type="component" value="Unassembled WGS sequence"/>
</dbReference>
<name>A0A4U0RLZ8_9ACTN</name>
<evidence type="ECO:0000259" key="1">
    <source>
        <dbReference type="Pfam" id="PF02371"/>
    </source>
</evidence>
<accession>A0A4U0RLZ8</accession>
<gene>
    <name evidence="2" type="ORF">FCI23_51395</name>
</gene>
<evidence type="ECO:0000313" key="3">
    <source>
        <dbReference type="Proteomes" id="UP000305778"/>
    </source>
</evidence>
<evidence type="ECO:0000313" key="2">
    <source>
        <dbReference type="EMBL" id="TJZ96102.1"/>
    </source>
</evidence>
<feature type="domain" description="Transposase IS116/IS110/IS902 C-terminal" evidence="1">
    <location>
        <begin position="16"/>
        <end position="65"/>
    </location>
</feature>
<dbReference type="Pfam" id="PF02371">
    <property type="entry name" value="Transposase_20"/>
    <property type="match status" value="1"/>
</dbReference>
<dbReference type="EMBL" id="SUMC01000167">
    <property type="protein sequence ID" value="TJZ96102.1"/>
    <property type="molecule type" value="Genomic_DNA"/>
</dbReference>
<dbReference type="AlphaFoldDB" id="A0A4U0RLZ8"/>
<dbReference type="PANTHER" id="PTHR33055">
    <property type="entry name" value="TRANSPOSASE FOR INSERTION SEQUENCE ELEMENT IS1111A"/>
    <property type="match status" value="1"/>
</dbReference>
<dbReference type="PANTHER" id="PTHR33055:SF15">
    <property type="entry name" value="TRANSPOSASE-RELATED"/>
    <property type="match status" value="1"/>
</dbReference>
<organism evidence="2 3">
    <name type="scientific">Actinacidiphila oryziradicis</name>
    <dbReference type="NCBI Taxonomy" id="2571141"/>
    <lineage>
        <taxon>Bacteria</taxon>
        <taxon>Bacillati</taxon>
        <taxon>Actinomycetota</taxon>
        <taxon>Actinomycetes</taxon>
        <taxon>Kitasatosporales</taxon>
        <taxon>Streptomycetaceae</taxon>
        <taxon>Actinacidiphila</taxon>
    </lineage>
</organism>
<comment type="caution">
    <text evidence="2">The sequence shown here is derived from an EMBL/GenBank/DDBJ whole genome shotgun (WGS) entry which is preliminary data.</text>
</comment>
<reference evidence="2 3" key="1">
    <citation type="submission" date="2019-04" db="EMBL/GenBank/DDBJ databases">
        <title>Streptomyces oryziradicis sp. nov., a novel actinomycete isolated from rhizosphere soil of rice (Oryza sativa L.).</title>
        <authorList>
            <person name="Li C."/>
        </authorList>
    </citation>
    <scope>NUCLEOTIDE SEQUENCE [LARGE SCALE GENOMIC DNA]</scope>
    <source>
        <strain evidence="2 3">NEAU-C40</strain>
    </source>
</reference>
<protein>
    <submittedName>
        <fullName evidence="2">IS110 family transposase</fullName>
    </submittedName>
</protein>
<dbReference type="GO" id="GO:0006313">
    <property type="term" value="P:DNA transposition"/>
    <property type="evidence" value="ECO:0007669"/>
    <property type="project" value="InterPro"/>
</dbReference>
<dbReference type="InterPro" id="IPR047650">
    <property type="entry name" value="Transpos_IS110"/>
</dbReference>
<dbReference type="OrthoDB" id="9815354at2"/>
<dbReference type="InterPro" id="IPR003346">
    <property type="entry name" value="Transposase_20"/>
</dbReference>
<dbReference type="GO" id="GO:0004803">
    <property type="term" value="F:transposase activity"/>
    <property type="evidence" value="ECO:0007669"/>
    <property type="project" value="InterPro"/>
</dbReference>